<feature type="domain" description="NADP-dependent oxidoreductase" evidence="4">
    <location>
        <begin position="20"/>
        <end position="293"/>
    </location>
</feature>
<proteinExistence type="predicted"/>
<accession>A0AAN9Z7Y8</accession>
<feature type="active site" description="Proton donor" evidence="1">
    <location>
        <position position="52"/>
    </location>
</feature>
<dbReference type="EMBL" id="JAZDUA010000034">
    <property type="protein sequence ID" value="KAK7871723.1"/>
    <property type="molecule type" value="Genomic_DNA"/>
</dbReference>
<feature type="site" description="Lowers pKa of active site Tyr" evidence="3">
    <location>
        <position position="81"/>
    </location>
</feature>
<dbReference type="PROSITE" id="PS00063">
    <property type="entry name" value="ALDOKETO_REDUCTASE_3"/>
    <property type="match status" value="1"/>
</dbReference>
<dbReference type="PRINTS" id="PR00069">
    <property type="entry name" value="ALDKETRDTASE"/>
</dbReference>
<dbReference type="PANTHER" id="PTHR11732">
    <property type="entry name" value="ALDO/KETO REDUCTASE"/>
    <property type="match status" value="1"/>
</dbReference>
<evidence type="ECO:0000256" key="1">
    <source>
        <dbReference type="PIRSR" id="PIRSR000097-1"/>
    </source>
</evidence>
<dbReference type="SUPFAM" id="SSF51430">
    <property type="entry name" value="NAD(P)-linked oxidoreductase"/>
    <property type="match status" value="1"/>
</dbReference>
<dbReference type="AlphaFoldDB" id="A0AAN9Z7Y8"/>
<keyword evidence="6" id="KW-1185">Reference proteome</keyword>
<dbReference type="FunFam" id="3.20.20.100:FF:000023">
    <property type="entry name" value="aldose reductase"/>
    <property type="match status" value="1"/>
</dbReference>
<dbReference type="PROSITE" id="PS00798">
    <property type="entry name" value="ALDOKETO_REDUCTASE_1"/>
    <property type="match status" value="1"/>
</dbReference>
<dbReference type="InterPro" id="IPR023210">
    <property type="entry name" value="NADP_OxRdtase_dom"/>
</dbReference>
<dbReference type="Proteomes" id="UP001378592">
    <property type="component" value="Unassembled WGS sequence"/>
</dbReference>
<dbReference type="PIRSF" id="PIRSF000097">
    <property type="entry name" value="AKR"/>
    <property type="match status" value="1"/>
</dbReference>
<dbReference type="PROSITE" id="PS00062">
    <property type="entry name" value="ALDOKETO_REDUCTASE_2"/>
    <property type="match status" value="1"/>
</dbReference>
<dbReference type="GO" id="GO:0016491">
    <property type="term" value="F:oxidoreductase activity"/>
    <property type="evidence" value="ECO:0007669"/>
    <property type="project" value="InterPro"/>
</dbReference>
<evidence type="ECO:0000313" key="6">
    <source>
        <dbReference type="Proteomes" id="UP001378592"/>
    </source>
</evidence>
<gene>
    <name evidence="5" type="ORF">R5R35_014006</name>
</gene>
<dbReference type="InterPro" id="IPR018170">
    <property type="entry name" value="Aldo/ket_reductase_CS"/>
</dbReference>
<name>A0AAN9Z7Y8_9ORTH</name>
<dbReference type="Gene3D" id="3.20.20.100">
    <property type="entry name" value="NADP-dependent oxidoreductase domain"/>
    <property type="match status" value="1"/>
</dbReference>
<evidence type="ECO:0000313" key="5">
    <source>
        <dbReference type="EMBL" id="KAK7871723.1"/>
    </source>
</evidence>
<sequence>MLKMARTVTLNNGRPFPLLGLGTYEARDDEAVQVVKDAIDLGYRHIDTAAVYENEKAVGSAIQTKIQEGIIKREDLFVTSKLWCTNTKKDLVVPALKQSLSNLQLEYLDLYLIHWPFSLKDGAGFVPVDSEGKVQVADIDYVDTWKEMEKCAELGLAKSIGVSNFTIPQLTRVLENAKIVPATNQVECHPFLNQKPLIGFCKEKGILVTAYSPLANPGKQVAAGKPKLLDHSVLKETAAKYNKTAAQICLRYLIQIGVNPIPKSANKNRLAENINVFDFTLNDEDMRLLDDLNNNTRTCPFEKAVAAPHYPFADEV</sequence>
<protein>
    <recommendedName>
        <fullName evidence="4">NADP-dependent oxidoreductase domain-containing protein</fullName>
    </recommendedName>
</protein>
<feature type="binding site" evidence="2">
    <location>
        <position position="114"/>
    </location>
    <ligand>
        <name>substrate</name>
    </ligand>
</feature>
<reference evidence="5 6" key="1">
    <citation type="submission" date="2024-03" db="EMBL/GenBank/DDBJ databases">
        <title>The genome assembly and annotation of the cricket Gryllus longicercus Weissman &amp; Gray.</title>
        <authorList>
            <person name="Szrajer S."/>
            <person name="Gray D."/>
            <person name="Ylla G."/>
        </authorList>
    </citation>
    <scope>NUCLEOTIDE SEQUENCE [LARGE SCALE GENOMIC DNA]</scope>
    <source>
        <strain evidence="5">DAG 2021-001</strain>
        <tissue evidence="5">Whole body minus gut</tissue>
    </source>
</reference>
<evidence type="ECO:0000256" key="3">
    <source>
        <dbReference type="PIRSR" id="PIRSR000097-3"/>
    </source>
</evidence>
<evidence type="ECO:0000256" key="2">
    <source>
        <dbReference type="PIRSR" id="PIRSR000097-2"/>
    </source>
</evidence>
<comment type="caution">
    <text evidence="5">The sequence shown here is derived from an EMBL/GenBank/DDBJ whole genome shotgun (WGS) entry which is preliminary data.</text>
</comment>
<organism evidence="5 6">
    <name type="scientific">Gryllus longicercus</name>
    <dbReference type="NCBI Taxonomy" id="2509291"/>
    <lineage>
        <taxon>Eukaryota</taxon>
        <taxon>Metazoa</taxon>
        <taxon>Ecdysozoa</taxon>
        <taxon>Arthropoda</taxon>
        <taxon>Hexapoda</taxon>
        <taxon>Insecta</taxon>
        <taxon>Pterygota</taxon>
        <taxon>Neoptera</taxon>
        <taxon>Polyneoptera</taxon>
        <taxon>Orthoptera</taxon>
        <taxon>Ensifera</taxon>
        <taxon>Gryllidea</taxon>
        <taxon>Grylloidea</taxon>
        <taxon>Gryllidae</taxon>
        <taxon>Gryllinae</taxon>
        <taxon>Gryllus</taxon>
    </lineage>
</organism>
<dbReference type="InterPro" id="IPR036812">
    <property type="entry name" value="NAD(P)_OxRdtase_dom_sf"/>
</dbReference>
<evidence type="ECO:0000259" key="4">
    <source>
        <dbReference type="Pfam" id="PF00248"/>
    </source>
</evidence>
<dbReference type="Pfam" id="PF00248">
    <property type="entry name" value="Aldo_ket_red"/>
    <property type="match status" value="1"/>
</dbReference>
<dbReference type="InterPro" id="IPR020471">
    <property type="entry name" value="AKR"/>
</dbReference>